<keyword evidence="2" id="KW-0812">Transmembrane</keyword>
<keyword evidence="4" id="KW-1185">Reference proteome</keyword>
<evidence type="ECO:0000313" key="4">
    <source>
        <dbReference type="Proteomes" id="UP000198372"/>
    </source>
</evidence>
<dbReference type="Proteomes" id="UP000198372">
    <property type="component" value="Unassembled WGS sequence"/>
</dbReference>
<keyword evidence="2" id="KW-0472">Membrane</keyword>
<keyword evidence="2" id="KW-1133">Transmembrane helix</keyword>
<dbReference type="AlphaFoldDB" id="A0A238F5D8"/>
<evidence type="ECO:0000313" key="3">
    <source>
        <dbReference type="EMBL" id="SCV67063.1"/>
    </source>
</evidence>
<protein>
    <submittedName>
        <fullName evidence="3">BQ2448_5709 protein</fullName>
    </submittedName>
</protein>
<evidence type="ECO:0000256" key="1">
    <source>
        <dbReference type="SAM" id="MobiDB-lite"/>
    </source>
</evidence>
<evidence type="ECO:0000256" key="2">
    <source>
        <dbReference type="SAM" id="Phobius"/>
    </source>
</evidence>
<sequence>MSSFLAPPAVPAATARPRPPAIQPTSSRPAKTSALNLKYLLRLPIRIFSPPEASRMVGSVCSLRATPLNDGSTNTKKNGIFASRSSVVLRVIWLLGEDRQLLRYEAEPPTMLSNSIVDLGPATPRSSRSSWDEESSFGNEKDRSPEPSFTTQTSATPFPWEISDSSAGADSASSRPPSYVSKASTLNLVPSSAQVWGPVTKVFSPDVIRAQWRLAIGALLAGVVGLLTVGAVLMAVPNRA</sequence>
<accession>A0A238F5D8</accession>
<feature type="region of interest" description="Disordered" evidence="1">
    <location>
        <begin position="1"/>
        <end position="29"/>
    </location>
</feature>
<proteinExistence type="predicted"/>
<gene>
    <name evidence="3" type="ORF">BQ2448_5709</name>
</gene>
<reference evidence="4" key="1">
    <citation type="submission" date="2016-09" db="EMBL/GenBank/DDBJ databases">
        <authorList>
            <person name="Jeantristanb JTB J.-T."/>
            <person name="Ricardo R."/>
        </authorList>
    </citation>
    <scope>NUCLEOTIDE SEQUENCE [LARGE SCALE GENOMIC DNA]</scope>
</reference>
<dbReference type="EMBL" id="FMSP01000001">
    <property type="protein sequence ID" value="SCV67063.1"/>
    <property type="molecule type" value="Genomic_DNA"/>
</dbReference>
<name>A0A238F5D8_9BASI</name>
<feature type="compositionally biased region" description="Low complexity" evidence="1">
    <location>
        <begin position="163"/>
        <end position="174"/>
    </location>
</feature>
<feature type="region of interest" description="Disordered" evidence="1">
    <location>
        <begin position="113"/>
        <end position="176"/>
    </location>
</feature>
<organism evidence="3 4">
    <name type="scientific">Microbotryum intermedium</name>
    <dbReference type="NCBI Taxonomy" id="269621"/>
    <lineage>
        <taxon>Eukaryota</taxon>
        <taxon>Fungi</taxon>
        <taxon>Dikarya</taxon>
        <taxon>Basidiomycota</taxon>
        <taxon>Pucciniomycotina</taxon>
        <taxon>Microbotryomycetes</taxon>
        <taxon>Microbotryales</taxon>
        <taxon>Microbotryaceae</taxon>
        <taxon>Microbotryum</taxon>
    </lineage>
</organism>
<dbReference type="STRING" id="269621.A0A238F5D8"/>
<feature type="compositionally biased region" description="Polar residues" evidence="1">
    <location>
        <begin position="147"/>
        <end position="156"/>
    </location>
</feature>
<feature type="transmembrane region" description="Helical" evidence="2">
    <location>
        <begin position="212"/>
        <end position="236"/>
    </location>
</feature>
<dbReference type="OrthoDB" id="2537954at2759"/>